<feature type="region of interest" description="Disordered" evidence="1">
    <location>
        <begin position="285"/>
        <end position="327"/>
    </location>
</feature>
<gene>
    <name evidence="2" type="ORF">QYS62_000245</name>
</gene>
<feature type="compositionally biased region" description="Basic and acidic residues" evidence="1">
    <location>
        <begin position="286"/>
        <end position="327"/>
    </location>
</feature>
<feature type="compositionally biased region" description="Basic and acidic residues" evidence="1">
    <location>
        <begin position="747"/>
        <end position="792"/>
    </location>
</feature>
<evidence type="ECO:0000256" key="1">
    <source>
        <dbReference type="SAM" id="MobiDB-lite"/>
    </source>
</evidence>
<evidence type="ECO:0000313" key="3">
    <source>
        <dbReference type="Proteomes" id="UP001489902"/>
    </source>
</evidence>
<feature type="region of interest" description="Disordered" evidence="1">
    <location>
        <begin position="349"/>
        <end position="371"/>
    </location>
</feature>
<feature type="region of interest" description="Disordered" evidence="1">
    <location>
        <begin position="747"/>
        <end position="793"/>
    </location>
</feature>
<dbReference type="Proteomes" id="UP001489902">
    <property type="component" value="Chromosome 1"/>
</dbReference>
<feature type="compositionally biased region" description="Basic and acidic residues" evidence="1">
    <location>
        <begin position="405"/>
        <end position="421"/>
    </location>
</feature>
<feature type="compositionally biased region" description="Basic and acidic residues" evidence="1">
    <location>
        <begin position="496"/>
        <end position="505"/>
    </location>
</feature>
<reference evidence="2 3" key="1">
    <citation type="submission" date="2024-04" db="EMBL/GenBank/DDBJ databases">
        <title>Complete genome sequence of Fusarium acuminatum.</title>
        <authorList>
            <person name="Lan B."/>
        </authorList>
    </citation>
    <scope>NUCLEOTIDE SEQUENCE [LARGE SCALE GENOMIC DNA]</scope>
    <source>
        <strain evidence="2">1A</strain>
    </source>
</reference>
<evidence type="ECO:0000313" key="2">
    <source>
        <dbReference type="EMBL" id="WZH39331.1"/>
    </source>
</evidence>
<name>A0ABZ2WFG2_9HYPO</name>
<feature type="compositionally biased region" description="Basic and acidic residues" evidence="1">
    <location>
        <begin position="389"/>
        <end position="398"/>
    </location>
</feature>
<keyword evidence="3" id="KW-1185">Reference proteome</keyword>
<protein>
    <submittedName>
        <fullName evidence="2">Uncharacterized protein</fullName>
    </submittedName>
</protein>
<feature type="region of interest" description="Disordered" evidence="1">
    <location>
        <begin position="389"/>
        <end position="421"/>
    </location>
</feature>
<dbReference type="EMBL" id="CP151260">
    <property type="protein sequence ID" value="WZH39331.1"/>
    <property type="molecule type" value="Genomic_DNA"/>
</dbReference>
<proteinExistence type="predicted"/>
<organism evidence="2 3">
    <name type="scientific">Fusarium acuminatum</name>
    <dbReference type="NCBI Taxonomy" id="5515"/>
    <lineage>
        <taxon>Eukaryota</taxon>
        <taxon>Fungi</taxon>
        <taxon>Dikarya</taxon>
        <taxon>Ascomycota</taxon>
        <taxon>Pezizomycotina</taxon>
        <taxon>Sordariomycetes</taxon>
        <taxon>Hypocreomycetidae</taxon>
        <taxon>Hypocreales</taxon>
        <taxon>Nectriaceae</taxon>
        <taxon>Fusarium</taxon>
        <taxon>Fusarium tricinctum species complex</taxon>
    </lineage>
</organism>
<feature type="region of interest" description="Disordered" evidence="1">
    <location>
        <begin position="489"/>
        <end position="511"/>
    </location>
</feature>
<sequence>MRTSLFYALNGALGAVASDSLAFFKFETGKEGHRSLDGCGKHGKHKWVPDPATFVFPQNDFKPGNSWDLCVDTPHCAPHEALSKVTFDFKDNGIVFDFKHIDHYKYEDVEVYVERGQPTTDGSFKYSKESDHCKAKSDYKEVKCHIPFFSLTDGGSYNEVCPIENNGGWKLHIKVKATIAHGHKKYELYSRTPDLTEKYFTLSYTCAECKESGEHHDTPLVFLYKEKEESVSAQIEHLLKEKVHKGEIEPHVYHALLEDLHKKQHGEHSEHEQPKQYHHGHYEHKPKHEVEGHHETKPAAEHEEDHVKHYNPKSSHDEQKHEEAEYRKKELAKAELNHALEKYYAAHSVKHEDKPEHHTYKPEEHKQYEKPEEKYHGHYEYKPEHAEHPKHYEQPKEHQHVHHEHKPEEDKPEEHKQYHHGHYEHYRKEPEKYHHGHYEQKHEPKEHHYGHYEHKPEEHKHYDQGHYDHEKYAAAEKKHDSGYYVHKPEKKHHHGHYEQKHEQPKQYHHGHHGYYKYKPEEGEENENPHVAYERLVKSEMNHHRTSKEKVFGIAPHGYPLEKSHFLHSPHHPVHPHKRSALPKSYEEEVEHTVEVNTEKVEKYIEKAEYNIIKAINKTLCKAIKLAGENPSQETIQKLILKVEKAIKYIVGRNLKKAIIHIIEIDGVEEPSKHEIHNHILEAIHKIVKSADKIFEKIIEALGEDPTEEEVKLALKKVEKLLAKIVDKTVRKTLISLFELEEETEEEWYHEKEKRADEPKAAEVEAKDADVESKDAEVESKATKTTGKQERHAAAPIYSRPRKSLQCGKRSRVYGRSDHLKIEKAIEGAVESDAAKLVGNTDKKPRSIRQSKRAKRDGRFYNGYVPECKGKTIKAYGVDGQNSRALKELAATTHPNTCHLLSGDYLKYTHHELKNTVYGKLSEAGGVGQKYGNYFIEIVKNPHGYHDDIVISLDVNDKHKYDATEAKVFVGCDGSHEHPGKENICVEKTYPYLAVAEKGLNEFVFAIPDKYMCHGGHYNIAIVVDICDSKE</sequence>
<accession>A0ABZ2WFG2</accession>